<dbReference type="InterPro" id="IPR005162">
    <property type="entry name" value="Retrotrans_gag_dom"/>
</dbReference>
<proteinExistence type="predicted"/>
<feature type="domain" description="Retrotransposon gag" evidence="1">
    <location>
        <begin position="41"/>
        <end position="133"/>
    </location>
</feature>
<evidence type="ECO:0000313" key="3">
    <source>
        <dbReference type="Proteomes" id="UP000015106"/>
    </source>
</evidence>
<dbReference type="Pfam" id="PF03732">
    <property type="entry name" value="Retrotrans_gag"/>
    <property type="match status" value="1"/>
</dbReference>
<protein>
    <recommendedName>
        <fullName evidence="1">Retrotransposon gag domain-containing protein</fullName>
    </recommendedName>
</protein>
<organism evidence="2 3">
    <name type="scientific">Triticum urartu</name>
    <name type="common">Red wild einkorn</name>
    <name type="synonym">Crithodium urartu</name>
    <dbReference type="NCBI Taxonomy" id="4572"/>
    <lineage>
        <taxon>Eukaryota</taxon>
        <taxon>Viridiplantae</taxon>
        <taxon>Streptophyta</taxon>
        <taxon>Embryophyta</taxon>
        <taxon>Tracheophyta</taxon>
        <taxon>Spermatophyta</taxon>
        <taxon>Magnoliopsida</taxon>
        <taxon>Liliopsida</taxon>
        <taxon>Poales</taxon>
        <taxon>Poaceae</taxon>
        <taxon>BOP clade</taxon>
        <taxon>Pooideae</taxon>
        <taxon>Triticodae</taxon>
        <taxon>Triticeae</taxon>
        <taxon>Triticinae</taxon>
        <taxon>Triticum</taxon>
    </lineage>
</organism>
<reference evidence="2" key="2">
    <citation type="submission" date="2018-03" db="EMBL/GenBank/DDBJ databases">
        <title>The Triticum urartu genome reveals the dynamic nature of wheat genome evolution.</title>
        <authorList>
            <person name="Ling H."/>
            <person name="Ma B."/>
            <person name="Shi X."/>
            <person name="Liu H."/>
            <person name="Dong L."/>
            <person name="Sun H."/>
            <person name="Cao Y."/>
            <person name="Gao Q."/>
            <person name="Zheng S."/>
            <person name="Li Y."/>
            <person name="Yu Y."/>
            <person name="Du H."/>
            <person name="Qi M."/>
            <person name="Li Y."/>
            <person name="Yu H."/>
            <person name="Cui Y."/>
            <person name="Wang N."/>
            <person name="Chen C."/>
            <person name="Wu H."/>
            <person name="Zhao Y."/>
            <person name="Zhang J."/>
            <person name="Li Y."/>
            <person name="Zhou W."/>
            <person name="Zhang B."/>
            <person name="Hu W."/>
            <person name="Eijk M."/>
            <person name="Tang J."/>
            <person name="Witsenboer H."/>
            <person name="Zhao S."/>
            <person name="Li Z."/>
            <person name="Zhang A."/>
            <person name="Wang D."/>
            <person name="Liang C."/>
        </authorList>
    </citation>
    <scope>NUCLEOTIDE SEQUENCE [LARGE SCALE GENOMIC DNA]</scope>
    <source>
        <strain evidence="2">cv. G1812</strain>
    </source>
</reference>
<dbReference type="Proteomes" id="UP000015106">
    <property type="component" value="Chromosome 1"/>
</dbReference>
<evidence type="ECO:0000313" key="2">
    <source>
        <dbReference type="EnsemblPlants" id="TuG1812G0100003843.01.T01.cds321576"/>
    </source>
</evidence>
<accession>A0A8R7P7V8</accession>
<dbReference type="AlphaFoldDB" id="A0A8R7P7V8"/>
<dbReference type="EnsemblPlants" id="TuG1812G0100003843.01.T01">
    <property type="protein sequence ID" value="TuG1812G0100003843.01.T01.cds321576"/>
    <property type="gene ID" value="TuG1812G0100003843.01"/>
</dbReference>
<keyword evidence="3" id="KW-1185">Reference proteome</keyword>
<evidence type="ECO:0000259" key="1">
    <source>
        <dbReference type="Pfam" id="PF03732"/>
    </source>
</evidence>
<reference evidence="2" key="3">
    <citation type="submission" date="2022-06" db="UniProtKB">
        <authorList>
            <consortium name="EnsemblPlants"/>
        </authorList>
    </citation>
    <scope>IDENTIFICATION</scope>
</reference>
<sequence>RSGTTRVECPEFNGDNPTGWKIRCEACFRIGAVDPSVWVDTAVVNFTGAAALWLEWSQAHVKFTSWDPFVASVLDKFGRSEFQQLLRKFSRLKQHGTVLEYAEQFNVVMHSLLAHHGSWDPLFFTTHFLEGLQHHIKIVVMLHRPRDLDTAVALAELQEEVVELTRQENEAVAAARGAATSARTGRFSARPPL</sequence>
<name>A0A8R7P7V8_TRIUA</name>
<dbReference type="Gramene" id="TuG1812G0100003843.01.T01">
    <property type="protein sequence ID" value="TuG1812G0100003843.01.T01.cds321576"/>
    <property type="gene ID" value="TuG1812G0100003843.01"/>
</dbReference>
<reference evidence="3" key="1">
    <citation type="journal article" date="2013" name="Nature">
        <title>Draft genome of the wheat A-genome progenitor Triticum urartu.</title>
        <authorList>
            <person name="Ling H.Q."/>
            <person name="Zhao S."/>
            <person name="Liu D."/>
            <person name="Wang J."/>
            <person name="Sun H."/>
            <person name="Zhang C."/>
            <person name="Fan H."/>
            <person name="Li D."/>
            <person name="Dong L."/>
            <person name="Tao Y."/>
            <person name="Gao C."/>
            <person name="Wu H."/>
            <person name="Li Y."/>
            <person name="Cui Y."/>
            <person name="Guo X."/>
            <person name="Zheng S."/>
            <person name="Wang B."/>
            <person name="Yu K."/>
            <person name="Liang Q."/>
            <person name="Yang W."/>
            <person name="Lou X."/>
            <person name="Chen J."/>
            <person name="Feng M."/>
            <person name="Jian J."/>
            <person name="Zhang X."/>
            <person name="Luo G."/>
            <person name="Jiang Y."/>
            <person name="Liu J."/>
            <person name="Wang Z."/>
            <person name="Sha Y."/>
            <person name="Zhang B."/>
            <person name="Wu H."/>
            <person name="Tang D."/>
            <person name="Shen Q."/>
            <person name="Xue P."/>
            <person name="Zou S."/>
            <person name="Wang X."/>
            <person name="Liu X."/>
            <person name="Wang F."/>
            <person name="Yang Y."/>
            <person name="An X."/>
            <person name="Dong Z."/>
            <person name="Zhang K."/>
            <person name="Zhang X."/>
            <person name="Luo M.C."/>
            <person name="Dvorak J."/>
            <person name="Tong Y."/>
            <person name="Wang J."/>
            <person name="Yang H."/>
            <person name="Li Z."/>
            <person name="Wang D."/>
            <person name="Zhang A."/>
            <person name="Wang J."/>
        </authorList>
    </citation>
    <scope>NUCLEOTIDE SEQUENCE</scope>
    <source>
        <strain evidence="3">cv. G1812</strain>
    </source>
</reference>